<dbReference type="EMBL" id="CP092423">
    <property type="protein sequence ID" value="ULP43297.1"/>
    <property type="molecule type" value="Genomic_DNA"/>
</dbReference>
<evidence type="ECO:0000313" key="1">
    <source>
        <dbReference type="EMBL" id="ULP43297.1"/>
    </source>
</evidence>
<name>A0ABY3UX35_MYCLN</name>
<keyword evidence="2" id="KW-1185">Reference proteome</keyword>
<dbReference type="RefSeq" id="WP_239722144.1">
    <property type="nucleotide sequence ID" value="NZ_CP092423.2"/>
</dbReference>
<organism evidence="1 2">
    <name type="scientific">Mycobacterium lentiflavum</name>
    <dbReference type="NCBI Taxonomy" id="141349"/>
    <lineage>
        <taxon>Bacteria</taxon>
        <taxon>Bacillati</taxon>
        <taxon>Actinomycetota</taxon>
        <taxon>Actinomycetes</taxon>
        <taxon>Mycobacteriales</taxon>
        <taxon>Mycobacteriaceae</taxon>
        <taxon>Mycobacterium</taxon>
        <taxon>Mycobacterium simiae complex</taxon>
    </lineage>
</organism>
<reference evidence="1" key="1">
    <citation type="submission" date="2022-08" db="EMBL/GenBank/DDBJ databases">
        <title>Complete genome sequence of 14 non-tuberculosis mycobacteria type-strains.</title>
        <authorList>
            <person name="Igarashi Y."/>
            <person name="Osugi A."/>
            <person name="Mitarai S."/>
        </authorList>
    </citation>
    <scope>NUCLEOTIDE SEQUENCE</scope>
    <source>
        <strain evidence="1">ATCC 51985</strain>
    </source>
</reference>
<proteinExistence type="predicted"/>
<gene>
    <name evidence="1" type="ORF">MJO58_04745</name>
</gene>
<accession>A0ABY3UX35</accession>
<dbReference type="Proteomes" id="UP001055171">
    <property type="component" value="Chromosome"/>
</dbReference>
<sequence>MVNRLSTDKRAQIVSCLCEGMSIRATVRVTGAAKNTITKLLVDLGGACAEYQAAALFDLPCTNVQCDEIWSFCYSKQKNVPQEHRDEFGYGDVWTWTAICADTKLVPSWLVGERSAYDAEVFIRDLASRLANRVQLSTDGLRLYVNAVESVFHGDIDYAQLHKIYESPDIEFNERRYSPAVCTGIDIRKVNGNPDMDKVSTSYVERQNLTMRMGMRRFTRLSNGFSKKVENLAHAVSMHYMFYNFARPHTTLTKAAGGRPTTPAMAAGVADRVWIVRDIAALLD</sequence>
<protein>
    <submittedName>
        <fullName evidence="1">IS1 family transposase</fullName>
    </submittedName>
</protein>
<evidence type="ECO:0000313" key="2">
    <source>
        <dbReference type="Proteomes" id="UP001055171"/>
    </source>
</evidence>